<dbReference type="InterPro" id="IPR023346">
    <property type="entry name" value="Lysozyme-like_dom_sf"/>
</dbReference>
<organism evidence="2 3">
    <name type="scientific">Rhodoblastus acidophilus</name>
    <name type="common">Rhodopseudomonas acidophila</name>
    <dbReference type="NCBI Taxonomy" id="1074"/>
    <lineage>
        <taxon>Bacteria</taxon>
        <taxon>Pseudomonadati</taxon>
        <taxon>Pseudomonadota</taxon>
        <taxon>Alphaproteobacteria</taxon>
        <taxon>Hyphomicrobiales</taxon>
        <taxon>Rhodoblastaceae</taxon>
        <taxon>Rhodoblastus</taxon>
    </lineage>
</organism>
<evidence type="ECO:0000313" key="2">
    <source>
        <dbReference type="EMBL" id="SNB60029.1"/>
    </source>
</evidence>
<sequence>MDQKTYAASAAVILKFWRGAGLTFEQACGMLAQADAESSLDPKAVGDHGQAFGLQQWHGDRADAIKAGCGVDLRALPPLQDQLKAALWELTHTEKRAWIAIQNARTAYDAGYAACRFWERPGSPIQYARRGQKAEAWVTYFRKNPVT</sequence>
<evidence type="ECO:0000313" key="3">
    <source>
        <dbReference type="Proteomes" id="UP000198418"/>
    </source>
</evidence>
<protein>
    <recommendedName>
        <fullName evidence="1">Phage tail lysozyme domain-containing protein</fullName>
    </recommendedName>
</protein>
<dbReference type="EMBL" id="FYDG01000001">
    <property type="protein sequence ID" value="SNB60029.1"/>
    <property type="molecule type" value="Genomic_DNA"/>
</dbReference>
<dbReference type="SUPFAM" id="SSF53955">
    <property type="entry name" value="Lysozyme-like"/>
    <property type="match status" value="1"/>
</dbReference>
<evidence type="ECO:0000259" key="1">
    <source>
        <dbReference type="Pfam" id="PF18013"/>
    </source>
</evidence>
<dbReference type="Pfam" id="PF18013">
    <property type="entry name" value="Phage_lysozyme2"/>
    <property type="match status" value="1"/>
</dbReference>
<keyword evidence="3" id="KW-1185">Reference proteome</keyword>
<dbReference type="AlphaFoldDB" id="A0A212QKZ1"/>
<proteinExistence type="predicted"/>
<reference evidence="3" key="1">
    <citation type="submission" date="2017-06" db="EMBL/GenBank/DDBJ databases">
        <authorList>
            <person name="Varghese N."/>
            <person name="Submissions S."/>
        </authorList>
    </citation>
    <scope>NUCLEOTIDE SEQUENCE [LARGE SCALE GENOMIC DNA]</scope>
    <source>
        <strain evidence="3">DSM 137</strain>
    </source>
</reference>
<accession>A0A212QKZ1</accession>
<gene>
    <name evidence="2" type="ORF">SAMN06265338_101718</name>
</gene>
<dbReference type="Proteomes" id="UP000198418">
    <property type="component" value="Unassembled WGS sequence"/>
</dbReference>
<feature type="domain" description="Phage tail lysozyme" evidence="1">
    <location>
        <begin position="11"/>
        <end position="141"/>
    </location>
</feature>
<dbReference type="Gene3D" id="1.10.530.10">
    <property type="match status" value="1"/>
</dbReference>
<dbReference type="InterPro" id="IPR041219">
    <property type="entry name" value="Phage_lysozyme2"/>
</dbReference>
<name>A0A212QKZ1_RHOAC</name>